<feature type="transmembrane region" description="Helical" evidence="8">
    <location>
        <begin position="97"/>
        <end position="119"/>
    </location>
</feature>
<dbReference type="PANTHER" id="PTHR39342">
    <property type="entry name" value="UPF0283 MEMBRANE PROTEIN YCJF"/>
    <property type="match status" value="1"/>
</dbReference>
<accession>A0ABZ0X6P3</accession>
<dbReference type="Proteomes" id="UP001324185">
    <property type="component" value="Chromosome"/>
</dbReference>
<dbReference type="RefSeq" id="WP_018624320.1">
    <property type="nucleotide sequence ID" value="NZ_CP140158.1"/>
</dbReference>
<dbReference type="InterPro" id="IPR021147">
    <property type="entry name" value="DUF697"/>
</dbReference>
<evidence type="ECO:0000256" key="8">
    <source>
        <dbReference type="SAM" id="Phobius"/>
    </source>
</evidence>
<keyword evidence="3" id="KW-1003">Cell membrane</keyword>
<evidence type="ECO:0000256" key="2">
    <source>
        <dbReference type="ARBA" id="ARBA00008255"/>
    </source>
</evidence>
<dbReference type="Pfam" id="PF05128">
    <property type="entry name" value="DUF697"/>
    <property type="match status" value="1"/>
</dbReference>
<evidence type="ECO:0000256" key="4">
    <source>
        <dbReference type="ARBA" id="ARBA00022519"/>
    </source>
</evidence>
<evidence type="ECO:0000256" key="3">
    <source>
        <dbReference type="ARBA" id="ARBA00022475"/>
    </source>
</evidence>
<evidence type="ECO:0000256" key="5">
    <source>
        <dbReference type="ARBA" id="ARBA00022692"/>
    </source>
</evidence>
<evidence type="ECO:0000313" key="9">
    <source>
        <dbReference type="EMBL" id="WQG86285.1"/>
    </source>
</evidence>
<dbReference type="PANTHER" id="PTHR39342:SF1">
    <property type="entry name" value="UPF0283 MEMBRANE PROTEIN YCJF"/>
    <property type="match status" value="1"/>
</dbReference>
<keyword evidence="10" id="KW-1185">Reference proteome</keyword>
<evidence type="ECO:0000256" key="6">
    <source>
        <dbReference type="ARBA" id="ARBA00022989"/>
    </source>
</evidence>
<keyword evidence="4" id="KW-0997">Cell inner membrane</keyword>
<reference evidence="9 10" key="1">
    <citation type="submission" date="2023-11" db="EMBL/GenBank/DDBJ databases">
        <title>MicrobeMod: A computational toolkit for identifying prokaryotic methylation and restriction-modification with nanopore sequencing.</title>
        <authorList>
            <person name="Crits-Christoph A."/>
            <person name="Kang S.C."/>
            <person name="Lee H."/>
            <person name="Ostrov N."/>
        </authorList>
    </citation>
    <scope>NUCLEOTIDE SEQUENCE [LARGE SCALE GENOMIC DNA]</scope>
    <source>
        <strain evidence="9 10">DSMZ 16071</strain>
    </source>
</reference>
<protein>
    <submittedName>
        <fullName evidence="9">TIGR01620 family protein</fullName>
    </submittedName>
</protein>
<organism evidence="9 10">
    <name type="scientific">Kangiella aquimarina</name>
    <dbReference type="NCBI Taxonomy" id="261965"/>
    <lineage>
        <taxon>Bacteria</taxon>
        <taxon>Pseudomonadati</taxon>
        <taxon>Pseudomonadota</taxon>
        <taxon>Gammaproteobacteria</taxon>
        <taxon>Kangiellales</taxon>
        <taxon>Kangiellaceae</taxon>
        <taxon>Kangiella</taxon>
    </lineage>
</organism>
<comment type="subcellular location">
    <subcellularLocation>
        <location evidence="1">Cell inner membrane</location>
        <topology evidence="1">Multi-pass membrane protein</topology>
    </subcellularLocation>
</comment>
<evidence type="ECO:0000313" key="10">
    <source>
        <dbReference type="Proteomes" id="UP001324185"/>
    </source>
</evidence>
<keyword evidence="6 8" id="KW-1133">Transmembrane helix</keyword>
<gene>
    <name evidence="9" type="ORF">SR900_05205</name>
</gene>
<evidence type="ECO:0000256" key="1">
    <source>
        <dbReference type="ARBA" id="ARBA00004429"/>
    </source>
</evidence>
<keyword evidence="7 8" id="KW-0472">Membrane</keyword>
<sequence length="360" mass="39478">MKDKPVKIKSKSVDIAVEKVDEKLFEEAAEKSLADSSQFGRRSLSTTAKPKLLVKKSNKRIRKLFWPSLFTFVAGAAVYESYLFIENLFSLNSIVGIAATAVAGLVVVSGAVSLVKGWLSRRKLRNRKSKQMAFSQLISENTYGESQKLIDDVNSEIGQHLDLSGPISIYTGQKQQVHNDRELIQLYSQTVLEGLDEIALDTITKHATESAIMVALSPLAAADMALVAWRSSKMLQEVSRVYGCPQTTLGRIGLTRQVMTNMMLAGASDMLADAGAELLGKSLTATVSTKVAQGIGVGLLIARMGIQTMKLCRPVEFTDDNKPKLSYIRKSLYNKITTILKKSEPSKDAVKVKGEQDDRD</sequence>
<proteinExistence type="inferred from homology"/>
<comment type="similarity">
    <text evidence="2">Belongs to the UPF0283 family.</text>
</comment>
<dbReference type="NCBIfam" id="TIGR01620">
    <property type="entry name" value="hyp_HI0043"/>
    <property type="match status" value="1"/>
</dbReference>
<dbReference type="EMBL" id="CP140158">
    <property type="protein sequence ID" value="WQG86285.1"/>
    <property type="molecule type" value="Genomic_DNA"/>
</dbReference>
<feature type="transmembrane region" description="Helical" evidence="8">
    <location>
        <begin position="64"/>
        <end position="85"/>
    </location>
</feature>
<dbReference type="InterPro" id="IPR006507">
    <property type="entry name" value="UPF0283"/>
</dbReference>
<name>A0ABZ0X6P3_9GAMM</name>
<keyword evidence="5 8" id="KW-0812">Transmembrane</keyword>
<evidence type="ECO:0000256" key="7">
    <source>
        <dbReference type="ARBA" id="ARBA00023136"/>
    </source>
</evidence>